<gene>
    <name evidence="6" type="ORF">AB4Y30_07925</name>
</gene>
<keyword evidence="2" id="KW-0813">Transport</keyword>
<dbReference type="GO" id="GO:0005524">
    <property type="term" value="F:ATP binding"/>
    <property type="evidence" value="ECO:0007669"/>
    <property type="project" value="UniProtKB-KW"/>
</dbReference>
<evidence type="ECO:0000259" key="5">
    <source>
        <dbReference type="PROSITE" id="PS50893"/>
    </source>
</evidence>
<evidence type="ECO:0000256" key="1">
    <source>
        <dbReference type="ARBA" id="ARBA00005417"/>
    </source>
</evidence>
<dbReference type="InterPro" id="IPR017871">
    <property type="entry name" value="ABC_transporter-like_CS"/>
</dbReference>
<proteinExistence type="inferred from homology"/>
<dbReference type="PROSITE" id="PS00211">
    <property type="entry name" value="ABC_TRANSPORTER_1"/>
    <property type="match status" value="1"/>
</dbReference>
<evidence type="ECO:0000256" key="2">
    <source>
        <dbReference type="ARBA" id="ARBA00022448"/>
    </source>
</evidence>
<keyword evidence="3" id="KW-0547">Nucleotide-binding</keyword>
<comment type="similarity">
    <text evidence="1">Belongs to the ABC transporter superfamily.</text>
</comment>
<dbReference type="GO" id="GO:0016887">
    <property type="term" value="F:ATP hydrolysis activity"/>
    <property type="evidence" value="ECO:0007669"/>
    <property type="project" value="InterPro"/>
</dbReference>
<dbReference type="GO" id="GO:0098796">
    <property type="term" value="C:membrane protein complex"/>
    <property type="evidence" value="ECO:0007669"/>
    <property type="project" value="UniProtKB-ARBA"/>
</dbReference>
<organism evidence="6">
    <name type="scientific">Ornithinibacillus sp. 4-3</name>
    <dbReference type="NCBI Taxonomy" id="3231488"/>
    <lineage>
        <taxon>Bacteria</taxon>
        <taxon>Bacillati</taxon>
        <taxon>Bacillota</taxon>
        <taxon>Bacilli</taxon>
        <taxon>Bacillales</taxon>
        <taxon>Bacillaceae</taxon>
        <taxon>Ornithinibacillus</taxon>
    </lineage>
</organism>
<dbReference type="InterPro" id="IPR017911">
    <property type="entry name" value="MacB-like_ATP-bd"/>
</dbReference>
<dbReference type="GO" id="GO:0022857">
    <property type="term" value="F:transmembrane transporter activity"/>
    <property type="evidence" value="ECO:0007669"/>
    <property type="project" value="UniProtKB-ARBA"/>
</dbReference>
<dbReference type="SMART" id="SM00382">
    <property type="entry name" value="AAA"/>
    <property type="match status" value="1"/>
</dbReference>
<dbReference type="FunFam" id="3.40.50.300:FF:000032">
    <property type="entry name" value="Export ABC transporter ATP-binding protein"/>
    <property type="match status" value="1"/>
</dbReference>
<dbReference type="PANTHER" id="PTHR42798:SF7">
    <property type="entry name" value="ALPHA-D-RIBOSE 1-METHYLPHOSPHONATE 5-TRIPHOSPHATE SYNTHASE SUBUNIT PHNL"/>
    <property type="match status" value="1"/>
</dbReference>
<dbReference type="InterPro" id="IPR003593">
    <property type="entry name" value="AAA+_ATPase"/>
</dbReference>
<dbReference type="EMBL" id="CP162599">
    <property type="protein sequence ID" value="XDK34266.1"/>
    <property type="molecule type" value="Genomic_DNA"/>
</dbReference>
<reference evidence="6" key="1">
    <citation type="submission" date="2024-07" db="EMBL/GenBank/DDBJ databases">
        <title>Halotolerant mesophilic bacterium Ornithinibacillus sp. 4-3, sp. nov., isolated from soil.</title>
        <authorList>
            <person name="Sidarenka A.V."/>
            <person name="Guliayeva D.E."/>
            <person name="Leanovich S.I."/>
            <person name="Hileuskaya K.S."/>
            <person name="Akhremchuk A.E."/>
            <person name="Sikolenko M.A."/>
            <person name="Valentovich L.N."/>
        </authorList>
    </citation>
    <scope>NUCLEOTIDE SEQUENCE</scope>
    <source>
        <strain evidence="6">4-3</strain>
    </source>
</reference>
<dbReference type="CDD" id="cd03255">
    <property type="entry name" value="ABC_MJ0796_LolCDE_FtsE"/>
    <property type="match status" value="1"/>
</dbReference>
<dbReference type="RefSeq" id="WP_368654943.1">
    <property type="nucleotide sequence ID" value="NZ_CP162599.1"/>
</dbReference>
<dbReference type="Gene3D" id="3.40.50.300">
    <property type="entry name" value="P-loop containing nucleotide triphosphate hydrolases"/>
    <property type="match status" value="1"/>
</dbReference>
<evidence type="ECO:0000313" key="6">
    <source>
        <dbReference type="EMBL" id="XDK34266.1"/>
    </source>
</evidence>
<dbReference type="SUPFAM" id="SSF52540">
    <property type="entry name" value="P-loop containing nucleoside triphosphate hydrolases"/>
    <property type="match status" value="1"/>
</dbReference>
<dbReference type="PANTHER" id="PTHR42798">
    <property type="entry name" value="LIPOPROTEIN-RELEASING SYSTEM ATP-BINDING PROTEIN LOLD"/>
    <property type="match status" value="1"/>
</dbReference>
<dbReference type="Pfam" id="PF00005">
    <property type="entry name" value="ABC_tran"/>
    <property type="match status" value="1"/>
</dbReference>
<evidence type="ECO:0000256" key="4">
    <source>
        <dbReference type="ARBA" id="ARBA00022840"/>
    </source>
</evidence>
<dbReference type="PROSITE" id="PS50893">
    <property type="entry name" value="ABC_TRANSPORTER_2"/>
    <property type="match status" value="1"/>
</dbReference>
<dbReference type="AlphaFoldDB" id="A0AB39HWC3"/>
<keyword evidence="4 6" id="KW-0067">ATP-binding</keyword>
<evidence type="ECO:0000256" key="3">
    <source>
        <dbReference type="ARBA" id="ARBA00022741"/>
    </source>
</evidence>
<protein>
    <submittedName>
        <fullName evidence="6">ABC transporter ATP-binding protein</fullName>
    </submittedName>
</protein>
<dbReference type="InterPro" id="IPR027417">
    <property type="entry name" value="P-loop_NTPase"/>
</dbReference>
<dbReference type="InterPro" id="IPR003439">
    <property type="entry name" value="ABC_transporter-like_ATP-bd"/>
</dbReference>
<feature type="domain" description="ABC transporter" evidence="5">
    <location>
        <begin position="5"/>
        <end position="244"/>
    </location>
</feature>
<name>A0AB39HWC3_9BACI</name>
<accession>A0AB39HWC3</accession>
<sequence length="252" mass="28042">MKKIIDGQQIHKSFATDKKKVNVLRDVSVSLYEGEFISVMGPSGSGKSTLLYALSGMDTIDSGEVIFNSQSLTACGETELSDIRRQQMGFVFQQPTFLKNLTIIDNIVLPAMRDNRKKRKSIVNNAQQLLEKTGIGDLAYRMPNQVSGGQLQRAGICRALINEPKIIFGDEPTGALNSKSAEEIMRYFLQTNQAGMTILLVTHDAKVAAQSERVLFMKDGQIVDELQLGKLSNQVLDNRIEKVTRKMLKVEM</sequence>